<proteinExistence type="predicted"/>
<dbReference type="Gene3D" id="3.40.630.30">
    <property type="match status" value="1"/>
</dbReference>
<reference evidence="2" key="2">
    <citation type="submission" date="2020-09" db="EMBL/GenBank/DDBJ databases">
        <authorList>
            <person name="Sun Q."/>
            <person name="Ohkuma M."/>
        </authorList>
    </citation>
    <scope>NUCLEOTIDE SEQUENCE</scope>
    <source>
        <strain evidence="2">JCM 31311</strain>
    </source>
</reference>
<dbReference type="AlphaFoldDB" id="A0A918CGQ2"/>
<accession>A0A918CGQ2</accession>
<evidence type="ECO:0000259" key="1">
    <source>
        <dbReference type="PROSITE" id="PS51186"/>
    </source>
</evidence>
<protein>
    <submittedName>
        <fullName evidence="2">Kanamycin resistance protein</fullName>
    </submittedName>
</protein>
<evidence type="ECO:0000313" key="2">
    <source>
        <dbReference type="EMBL" id="GGR24341.1"/>
    </source>
</evidence>
<dbReference type="InterPro" id="IPR000182">
    <property type="entry name" value="GNAT_dom"/>
</dbReference>
<dbReference type="GO" id="GO:0016747">
    <property type="term" value="F:acyltransferase activity, transferring groups other than amino-acyl groups"/>
    <property type="evidence" value="ECO:0007669"/>
    <property type="project" value="InterPro"/>
</dbReference>
<dbReference type="Proteomes" id="UP000603865">
    <property type="component" value="Unassembled WGS sequence"/>
</dbReference>
<sequence length="181" mass="20881">MSAPQWGRVTLKPLVQLDSTEWRRLYSYFRDRELADWNGAQPIRIPEFLFRRVMIDEERGGDRHGFGIFDEQQQLIGSIELYDLYPPPPAQARFATLGVMIGERALWGQGYGRDAVRALLNWAFGTRNPPLSRIRLTTFSHNKRAQRSFLASGFREVGRSNAPDRTDVHMEITAEDWAALE</sequence>
<comment type="caution">
    <text evidence="2">The sequence shown here is derived from an EMBL/GenBank/DDBJ whole genome shotgun (WGS) entry which is preliminary data.</text>
</comment>
<gene>
    <name evidence="2" type="ORF">GCM10008957_40040</name>
</gene>
<keyword evidence="3" id="KW-1185">Reference proteome</keyword>
<evidence type="ECO:0000313" key="3">
    <source>
        <dbReference type="Proteomes" id="UP000603865"/>
    </source>
</evidence>
<dbReference type="PANTHER" id="PTHR43415:SF3">
    <property type="entry name" value="GNAT-FAMILY ACETYLTRANSFERASE"/>
    <property type="match status" value="1"/>
</dbReference>
<name>A0A918CGQ2_9DEIO</name>
<reference evidence="2" key="1">
    <citation type="journal article" date="2014" name="Int. J. Syst. Evol. Microbiol.">
        <title>Complete genome sequence of Corynebacterium casei LMG S-19264T (=DSM 44701T), isolated from a smear-ripened cheese.</title>
        <authorList>
            <consortium name="US DOE Joint Genome Institute (JGI-PGF)"/>
            <person name="Walter F."/>
            <person name="Albersmeier A."/>
            <person name="Kalinowski J."/>
            <person name="Ruckert C."/>
        </authorList>
    </citation>
    <scope>NUCLEOTIDE SEQUENCE</scope>
    <source>
        <strain evidence="2">JCM 31311</strain>
    </source>
</reference>
<dbReference type="PROSITE" id="PS51186">
    <property type="entry name" value="GNAT"/>
    <property type="match status" value="1"/>
</dbReference>
<dbReference type="EMBL" id="BMQL01000033">
    <property type="protein sequence ID" value="GGR24341.1"/>
    <property type="molecule type" value="Genomic_DNA"/>
</dbReference>
<organism evidence="2 3">
    <name type="scientific">Deinococcus ruber</name>
    <dbReference type="NCBI Taxonomy" id="1848197"/>
    <lineage>
        <taxon>Bacteria</taxon>
        <taxon>Thermotogati</taxon>
        <taxon>Deinococcota</taxon>
        <taxon>Deinococci</taxon>
        <taxon>Deinococcales</taxon>
        <taxon>Deinococcaceae</taxon>
        <taxon>Deinococcus</taxon>
    </lineage>
</organism>
<feature type="domain" description="N-acetyltransferase" evidence="1">
    <location>
        <begin position="27"/>
        <end position="175"/>
    </location>
</feature>
<dbReference type="PANTHER" id="PTHR43415">
    <property type="entry name" value="SPERMIDINE N(1)-ACETYLTRANSFERASE"/>
    <property type="match status" value="1"/>
</dbReference>
<dbReference type="RefSeq" id="WP_189092271.1">
    <property type="nucleotide sequence ID" value="NZ_BMQL01000033.1"/>
</dbReference>
<dbReference type="InterPro" id="IPR016181">
    <property type="entry name" value="Acyl_CoA_acyltransferase"/>
</dbReference>
<dbReference type="SUPFAM" id="SSF55729">
    <property type="entry name" value="Acyl-CoA N-acyltransferases (Nat)"/>
    <property type="match status" value="1"/>
</dbReference>
<dbReference type="Pfam" id="PF13302">
    <property type="entry name" value="Acetyltransf_3"/>
    <property type="match status" value="1"/>
</dbReference>